<keyword evidence="4 7" id="KW-0067">ATP-binding</keyword>
<evidence type="ECO:0000256" key="1">
    <source>
        <dbReference type="ARBA" id="ARBA00005417"/>
    </source>
</evidence>
<dbReference type="PANTHER" id="PTHR43820">
    <property type="entry name" value="HIGH-AFFINITY BRANCHED-CHAIN AMINO ACID TRANSPORT ATP-BINDING PROTEIN LIVF"/>
    <property type="match status" value="1"/>
</dbReference>
<dbReference type="Pfam" id="PF00005">
    <property type="entry name" value="ABC_tran"/>
    <property type="match status" value="1"/>
</dbReference>
<proteinExistence type="inferred from homology"/>
<dbReference type="Gene3D" id="3.40.50.300">
    <property type="entry name" value="P-loop containing nucleotide triphosphate hydrolases"/>
    <property type="match status" value="1"/>
</dbReference>
<evidence type="ECO:0000259" key="6">
    <source>
        <dbReference type="PROSITE" id="PS50893"/>
    </source>
</evidence>
<evidence type="ECO:0000313" key="7">
    <source>
        <dbReference type="EMBL" id="MEW9807322.1"/>
    </source>
</evidence>
<dbReference type="EMBL" id="JBFOCI010000004">
    <property type="protein sequence ID" value="MEW9807322.1"/>
    <property type="molecule type" value="Genomic_DNA"/>
</dbReference>
<dbReference type="InterPro" id="IPR052156">
    <property type="entry name" value="BCAA_Transport_ATP-bd_LivF"/>
</dbReference>
<keyword evidence="3" id="KW-0547">Nucleotide-binding</keyword>
<name>A0ABV3R454_9HYPH</name>
<dbReference type="PROSITE" id="PS50893">
    <property type="entry name" value="ABC_TRANSPORTER_2"/>
    <property type="match status" value="1"/>
</dbReference>
<evidence type="ECO:0000313" key="8">
    <source>
        <dbReference type="Proteomes" id="UP001556196"/>
    </source>
</evidence>
<evidence type="ECO:0000256" key="4">
    <source>
        <dbReference type="ARBA" id="ARBA00022840"/>
    </source>
</evidence>
<protein>
    <submittedName>
        <fullName evidence="7">ABC transporter ATP-binding protein</fullName>
    </submittedName>
</protein>
<feature type="domain" description="ABC transporter" evidence="6">
    <location>
        <begin position="5"/>
        <end position="234"/>
    </location>
</feature>
<dbReference type="SUPFAM" id="SSF52540">
    <property type="entry name" value="P-loop containing nucleoside triphosphate hydrolases"/>
    <property type="match status" value="1"/>
</dbReference>
<evidence type="ECO:0000256" key="3">
    <source>
        <dbReference type="ARBA" id="ARBA00022741"/>
    </source>
</evidence>
<dbReference type="InterPro" id="IPR027417">
    <property type="entry name" value="P-loop_NTPase"/>
</dbReference>
<dbReference type="Proteomes" id="UP001556196">
    <property type="component" value="Unassembled WGS sequence"/>
</dbReference>
<keyword evidence="5" id="KW-0029">Amino-acid transport</keyword>
<dbReference type="InterPro" id="IPR017871">
    <property type="entry name" value="ABC_transporter-like_CS"/>
</dbReference>
<dbReference type="PROSITE" id="PS00211">
    <property type="entry name" value="ABC_TRANSPORTER_1"/>
    <property type="match status" value="1"/>
</dbReference>
<dbReference type="GO" id="GO:0005524">
    <property type="term" value="F:ATP binding"/>
    <property type="evidence" value="ECO:0007669"/>
    <property type="project" value="UniProtKB-KW"/>
</dbReference>
<keyword evidence="2" id="KW-0813">Transport</keyword>
<gene>
    <name evidence="7" type="ORF">ABUE31_15115</name>
</gene>
<sequence>MADALTIAGVDCFYGETQILHGLDLALRDGEVHCLLGRNGAGKTTALKCIMGLVPARSGSIRLGGTELTVLPPHEVPKAGVAYVPQGRRLFAEMTVAENIEIGLMARGRGRAVREAVLELFPVLRERLRQRSGTLSGGEQQMLAMARALCLEPKVLLLDEPTEGLMPSMIARIRETVAKLRERGVSTILVEQRVDAVRSVADRVSFIEGGRVRETVDVGRLTEDPDLVKRYVGVS</sequence>
<keyword evidence="8" id="KW-1185">Reference proteome</keyword>
<evidence type="ECO:0000256" key="5">
    <source>
        <dbReference type="ARBA" id="ARBA00022970"/>
    </source>
</evidence>
<dbReference type="SMART" id="SM00382">
    <property type="entry name" value="AAA"/>
    <property type="match status" value="1"/>
</dbReference>
<dbReference type="InterPro" id="IPR003439">
    <property type="entry name" value="ABC_transporter-like_ATP-bd"/>
</dbReference>
<reference evidence="7 8" key="1">
    <citation type="submission" date="2024-06" db="EMBL/GenBank/DDBJ databases">
        <authorList>
            <person name="Tuo L."/>
        </authorList>
    </citation>
    <scope>NUCLEOTIDE SEQUENCE [LARGE SCALE GENOMIC DNA]</scope>
    <source>
        <strain evidence="7 8">ZMM04-5</strain>
    </source>
</reference>
<comment type="similarity">
    <text evidence="1">Belongs to the ABC transporter superfamily.</text>
</comment>
<dbReference type="PANTHER" id="PTHR43820:SF5">
    <property type="entry name" value="HIGH-AFFINITY BRANCHED-CHAIN AMINO ACID TRANSPORT ATP-BINDING PROTEIN"/>
    <property type="match status" value="1"/>
</dbReference>
<organism evidence="7 8">
    <name type="scientific">Mesorhizobium marinum</name>
    <dbReference type="NCBI Taxonomy" id="3228790"/>
    <lineage>
        <taxon>Bacteria</taxon>
        <taxon>Pseudomonadati</taxon>
        <taxon>Pseudomonadota</taxon>
        <taxon>Alphaproteobacteria</taxon>
        <taxon>Hyphomicrobiales</taxon>
        <taxon>Phyllobacteriaceae</taxon>
        <taxon>Mesorhizobium</taxon>
    </lineage>
</organism>
<dbReference type="RefSeq" id="WP_367724487.1">
    <property type="nucleotide sequence ID" value="NZ_JBFOCI010000004.1"/>
</dbReference>
<comment type="caution">
    <text evidence="7">The sequence shown here is derived from an EMBL/GenBank/DDBJ whole genome shotgun (WGS) entry which is preliminary data.</text>
</comment>
<evidence type="ECO:0000256" key="2">
    <source>
        <dbReference type="ARBA" id="ARBA00022448"/>
    </source>
</evidence>
<accession>A0ABV3R454</accession>
<dbReference type="CDD" id="cd03224">
    <property type="entry name" value="ABC_TM1139_LivF_branched"/>
    <property type="match status" value="1"/>
</dbReference>
<dbReference type="InterPro" id="IPR003593">
    <property type="entry name" value="AAA+_ATPase"/>
</dbReference>